<dbReference type="PANTHER" id="PTHR30204">
    <property type="entry name" value="REDOX-CYCLING DRUG-SENSING TRANSCRIPTIONAL ACTIVATOR SOXR"/>
    <property type="match status" value="1"/>
</dbReference>
<dbReference type="RefSeq" id="WP_312867077.1">
    <property type="nucleotide sequence ID" value="NZ_JACHJL010000019.1"/>
</dbReference>
<organism evidence="3 4">
    <name type="scientific">Streptomyces zagrosensis</name>
    <dbReference type="NCBI Taxonomy" id="1042984"/>
    <lineage>
        <taxon>Bacteria</taxon>
        <taxon>Bacillati</taxon>
        <taxon>Actinomycetota</taxon>
        <taxon>Actinomycetes</taxon>
        <taxon>Kitasatosporales</taxon>
        <taxon>Streptomycetaceae</taxon>
        <taxon>Streptomyces</taxon>
    </lineage>
</organism>
<dbReference type="CDD" id="cd00592">
    <property type="entry name" value="HTH_MerR-like"/>
    <property type="match status" value="1"/>
</dbReference>
<sequence>MTDVTSQGAALGIGDLAQLTGVPVRTIRFYCDGGLLVPRRSVGGHRRFDPAAVDQLRLIRQLRRLGLGLAALRDVLAGRCSLTDAVAAERAALDAELAALSWRHAWLRAVEDAGPIERAAHLELLGVVESGPAARDALVAFWRRLFLAPLPDDMVSMFLDVSVPTLPADPTPHQVVAYAQLAALVTDRSLERQLLARAKDGREAFVDEVALLTGVGEAYEMAGPLLLARRRPGPGPALDRFVEAHASVRNSRDTAAFRREMLTAFEHQSWTHIAVLGDPRIRRYWGLVSEVTGDAATLGALHAWLLDALERSIE</sequence>
<accession>A0A7W9QES1</accession>
<dbReference type="PRINTS" id="PR00040">
    <property type="entry name" value="HTHMERR"/>
</dbReference>
<evidence type="ECO:0000259" key="2">
    <source>
        <dbReference type="PROSITE" id="PS50937"/>
    </source>
</evidence>
<evidence type="ECO:0000256" key="1">
    <source>
        <dbReference type="ARBA" id="ARBA00023125"/>
    </source>
</evidence>
<dbReference type="InterPro" id="IPR000551">
    <property type="entry name" value="MerR-type_HTH_dom"/>
</dbReference>
<keyword evidence="1 3" id="KW-0238">DNA-binding</keyword>
<evidence type="ECO:0000313" key="3">
    <source>
        <dbReference type="EMBL" id="MBB5938935.1"/>
    </source>
</evidence>
<dbReference type="AlphaFoldDB" id="A0A7W9QES1"/>
<feature type="domain" description="HTH merR-type" evidence="2">
    <location>
        <begin position="10"/>
        <end position="78"/>
    </location>
</feature>
<evidence type="ECO:0000313" key="4">
    <source>
        <dbReference type="Proteomes" id="UP000588098"/>
    </source>
</evidence>
<dbReference type="InterPro" id="IPR047057">
    <property type="entry name" value="MerR_fam"/>
</dbReference>
<dbReference type="PROSITE" id="PS50937">
    <property type="entry name" value="HTH_MERR_2"/>
    <property type="match status" value="1"/>
</dbReference>
<dbReference type="GO" id="GO:0003677">
    <property type="term" value="F:DNA binding"/>
    <property type="evidence" value="ECO:0007669"/>
    <property type="project" value="UniProtKB-KW"/>
</dbReference>
<proteinExistence type="predicted"/>
<gene>
    <name evidence="3" type="ORF">FHS42_006026</name>
</gene>
<dbReference type="GO" id="GO:0003700">
    <property type="term" value="F:DNA-binding transcription factor activity"/>
    <property type="evidence" value="ECO:0007669"/>
    <property type="project" value="InterPro"/>
</dbReference>
<dbReference type="Pfam" id="PF13411">
    <property type="entry name" value="MerR_1"/>
    <property type="match status" value="1"/>
</dbReference>
<comment type="caution">
    <text evidence="3">The sequence shown here is derived from an EMBL/GenBank/DDBJ whole genome shotgun (WGS) entry which is preliminary data.</text>
</comment>
<keyword evidence="4" id="KW-1185">Reference proteome</keyword>
<protein>
    <submittedName>
        <fullName evidence="3">DNA-binding transcriptional MerR regulator</fullName>
    </submittedName>
</protein>
<dbReference type="Proteomes" id="UP000588098">
    <property type="component" value="Unassembled WGS sequence"/>
</dbReference>
<name>A0A7W9QES1_9ACTN</name>
<dbReference type="Gene3D" id="1.10.1660.10">
    <property type="match status" value="1"/>
</dbReference>
<dbReference type="SMART" id="SM00422">
    <property type="entry name" value="HTH_MERR"/>
    <property type="match status" value="1"/>
</dbReference>
<dbReference type="EMBL" id="JACHJL010000019">
    <property type="protein sequence ID" value="MBB5938935.1"/>
    <property type="molecule type" value="Genomic_DNA"/>
</dbReference>
<reference evidence="3 4" key="1">
    <citation type="submission" date="2020-08" db="EMBL/GenBank/DDBJ databases">
        <title>Genomic Encyclopedia of Type Strains, Phase III (KMG-III): the genomes of soil and plant-associated and newly described type strains.</title>
        <authorList>
            <person name="Whitman W."/>
        </authorList>
    </citation>
    <scope>NUCLEOTIDE SEQUENCE [LARGE SCALE GENOMIC DNA]</scope>
    <source>
        <strain evidence="3 4">CECT 8305</strain>
    </source>
</reference>
<dbReference type="InterPro" id="IPR009061">
    <property type="entry name" value="DNA-bd_dom_put_sf"/>
</dbReference>
<dbReference type="PANTHER" id="PTHR30204:SF93">
    <property type="entry name" value="HTH MERR-TYPE DOMAIN-CONTAINING PROTEIN"/>
    <property type="match status" value="1"/>
</dbReference>
<dbReference type="SUPFAM" id="SSF46955">
    <property type="entry name" value="Putative DNA-binding domain"/>
    <property type="match status" value="1"/>
</dbReference>